<evidence type="ECO:0000256" key="1">
    <source>
        <dbReference type="ARBA" id="ARBA00023125"/>
    </source>
</evidence>
<evidence type="ECO:0000313" key="4">
    <source>
        <dbReference type="Proteomes" id="UP000220828"/>
    </source>
</evidence>
<feature type="domain" description="HTH cro/C1-type" evidence="2">
    <location>
        <begin position="13"/>
        <end position="67"/>
    </location>
</feature>
<protein>
    <submittedName>
        <fullName evidence="3">Transcriptional regulator</fullName>
    </submittedName>
</protein>
<name>A0A2H3L1K6_9FLAO</name>
<dbReference type="AlphaFoldDB" id="A0A2H3L1K6"/>
<dbReference type="InterPro" id="IPR010982">
    <property type="entry name" value="Lambda_DNA-bd_dom_sf"/>
</dbReference>
<gene>
    <name evidence="3" type="ORF">B0A77_01730</name>
</gene>
<dbReference type="GO" id="GO:0005829">
    <property type="term" value="C:cytosol"/>
    <property type="evidence" value="ECO:0007669"/>
    <property type="project" value="TreeGrafter"/>
</dbReference>
<dbReference type="PROSITE" id="PS50943">
    <property type="entry name" value="HTH_CROC1"/>
    <property type="match status" value="1"/>
</dbReference>
<proteinExistence type="predicted"/>
<dbReference type="GO" id="GO:0003700">
    <property type="term" value="F:DNA-binding transcription factor activity"/>
    <property type="evidence" value="ECO:0007669"/>
    <property type="project" value="TreeGrafter"/>
</dbReference>
<dbReference type="SMART" id="SM00530">
    <property type="entry name" value="HTH_XRE"/>
    <property type="match status" value="1"/>
</dbReference>
<dbReference type="RefSeq" id="WP_097553332.1">
    <property type="nucleotide sequence ID" value="NZ_PCMW01000008.1"/>
</dbReference>
<dbReference type="PANTHER" id="PTHR46797">
    <property type="entry name" value="HTH-TYPE TRANSCRIPTIONAL REGULATOR"/>
    <property type="match status" value="1"/>
</dbReference>
<reference evidence="3 4" key="1">
    <citation type="submission" date="2017-09" db="EMBL/GenBank/DDBJ databases">
        <title>Whole genomes of Flavobacteriaceae.</title>
        <authorList>
            <person name="Stine C."/>
            <person name="Li C."/>
            <person name="Tadesse D."/>
        </authorList>
    </citation>
    <scope>NUCLEOTIDE SEQUENCE [LARGE SCALE GENOMIC DNA]</scope>
    <source>
        <strain evidence="3 4">ATCC 35036</strain>
    </source>
</reference>
<keyword evidence="1" id="KW-0238">DNA-binding</keyword>
<dbReference type="GO" id="GO:0003677">
    <property type="term" value="F:DNA binding"/>
    <property type="evidence" value="ECO:0007669"/>
    <property type="project" value="UniProtKB-KW"/>
</dbReference>
<dbReference type="CDD" id="cd00093">
    <property type="entry name" value="HTH_XRE"/>
    <property type="match status" value="1"/>
</dbReference>
<evidence type="ECO:0000313" key="3">
    <source>
        <dbReference type="EMBL" id="PDS26730.1"/>
    </source>
</evidence>
<dbReference type="EMBL" id="PCMW01000008">
    <property type="protein sequence ID" value="PDS26730.1"/>
    <property type="molecule type" value="Genomic_DNA"/>
</dbReference>
<dbReference type="SUPFAM" id="SSF47413">
    <property type="entry name" value="lambda repressor-like DNA-binding domains"/>
    <property type="match status" value="1"/>
</dbReference>
<dbReference type="Gene3D" id="1.10.260.40">
    <property type="entry name" value="lambda repressor-like DNA-binding domains"/>
    <property type="match status" value="1"/>
</dbReference>
<dbReference type="PANTHER" id="PTHR46797:SF1">
    <property type="entry name" value="METHYLPHOSPHONATE SYNTHASE"/>
    <property type="match status" value="1"/>
</dbReference>
<dbReference type="InterPro" id="IPR001387">
    <property type="entry name" value="Cro/C1-type_HTH"/>
</dbReference>
<comment type="caution">
    <text evidence="3">The sequence shown here is derived from an EMBL/GenBank/DDBJ whole genome shotgun (WGS) entry which is preliminary data.</text>
</comment>
<sequence length="75" mass="8638">MQENINKQIGDRIKQLRKVENLSQEALANIAEIERGYVNGVETGKRNVSVKILSKIIKALNTDFVEFFNDEIFKK</sequence>
<dbReference type="Proteomes" id="UP000220828">
    <property type="component" value="Unassembled WGS sequence"/>
</dbReference>
<accession>A0A2H3L1K6</accession>
<dbReference type="Pfam" id="PF01381">
    <property type="entry name" value="HTH_3"/>
    <property type="match status" value="1"/>
</dbReference>
<organism evidence="3 4">
    <name type="scientific">Flavobacterium branchiophilum</name>
    <dbReference type="NCBI Taxonomy" id="55197"/>
    <lineage>
        <taxon>Bacteria</taxon>
        <taxon>Pseudomonadati</taxon>
        <taxon>Bacteroidota</taxon>
        <taxon>Flavobacteriia</taxon>
        <taxon>Flavobacteriales</taxon>
        <taxon>Flavobacteriaceae</taxon>
        <taxon>Flavobacterium</taxon>
    </lineage>
</organism>
<dbReference type="InterPro" id="IPR050807">
    <property type="entry name" value="TransReg_Diox_bact_type"/>
</dbReference>
<evidence type="ECO:0000259" key="2">
    <source>
        <dbReference type="PROSITE" id="PS50943"/>
    </source>
</evidence>
<dbReference type="OrthoDB" id="9814553at2"/>